<dbReference type="CDD" id="cd06661">
    <property type="entry name" value="GGCT_like"/>
    <property type="match status" value="1"/>
</dbReference>
<comment type="caution">
    <text evidence="2">The sequence shown here is derived from an EMBL/GenBank/DDBJ whole genome shotgun (WGS) entry which is preliminary data.</text>
</comment>
<name>A0A9X1P8E7_9BACT</name>
<accession>A0A9X1P8E7</accession>
<dbReference type="InterPro" id="IPR013024">
    <property type="entry name" value="GGCT-like"/>
</dbReference>
<evidence type="ECO:0000313" key="2">
    <source>
        <dbReference type="EMBL" id="MCF0038622.1"/>
    </source>
</evidence>
<dbReference type="AlphaFoldDB" id="A0A9X1P8E7"/>
<dbReference type="EMBL" id="JAJTTA010000001">
    <property type="protein sequence ID" value="MCF0038622.1"/>
    <property type="molecule type" value="Genomic_DNA"/>
</dbReference>
<keyword evidence="3" id="KW-1185">Reference proteome</keyword>
<feature type="domain" description="Gamma-glutamylcyclotransferase AIG2-like" evidence="1">
    <location>
        <begin position="8"/>
        <end position="131"/>
    </location>
</feature>
<dbReference type="SUPFAM" id="SSF110857">
    <property type="entry name" value="Gamma-glutamyl cyclotransferase-like"/>
    <property type="match status" value="1"/>
</dbReference>
<protein>
    <submittedName>
        <fullName evidence="2">Gamma-glutamylcyclotransferase</fullName>
    </submittedName>
</protein>
<dbReference type="Pfam" id="PF06094">
    <property type="entry name" value="GGACT"/>
    <property type="match status" value="1"/>
</dbReference>
<gene>
    <name evidence="2" type="ORF">LXM24_00895</name>
</gene>
<dbReference type="RefSeq" id="WP_234611136.1">
    <property type="nucleotide sequence ID" value="NZ_CP098806.1"/>
</dbReference>
<reference evidence="2" key="1">
    <citation type="submission" date="2021-12" db="EMBL/GenBank/DDBJ databases">
        <title>Novel species in genus Dyadobacter.</title>
        <authorList>
            <person name="Ma C."/>
        </authorList>
    </citation>
    <scope>NUCLEOTIDE SEQUENCE</scope>
    <source>
        <strain evidence="2">CY399</strain>
    </source>
</reference>
<evidence type="ECO:0000313" key="3">
    <source>
        <dbReference type="Proteomes" id="UP001139700"/>
    </source>
</evidence>
<sequence>MDAQATYLFTYGTLMRGFDNPFAERLHNNSVFEGTGHFPGMLYLISWYPGAIFDANALSNVHGEIYRLSPQEALLMELDDYEDVFEDENSSLYLRKTVAITKENGGTVDCWVYLYNQPVSGLPLIEEGCFKRWG</sequence>
<dbReference type="InterPro" id="IPR036568">
    <property type="entry name" value="GGCT-like_sf"/>
</dbReference>
<dbReference type="Gene3D" id="3.10.490.10">
    <property type="entry name" value="Gamma-glutamyl cyclotransferase-like"/>
    <property type="match status" value="1"/>
</dbReference>
<evidence type="ECO:0000259" key="1">
    <source>
        <dbReference type="Pfam" id="PF06094"/>
    </source>
</evidence>
<dbReference type="InterPro" id="IPR009288">
    <property type="entry name" value="AIG2-like_dom"/>
</dbReference>
<dbReference type="Proteomes" id="UP001139700">
    <property type="component" value="Unassembled WGS sequence"/>
</dbReference>
<organism evidence="2 3">
    <name type="scientific">Dyadobacter fanqingshengii</name>
    <dbReference type="NCBI Taxonomy" id="2906443"/>
    <lineage>
        <taxon>Bacteria</taxon>
        <taxon>Pseudomonadati</taxon>
        <taxon>Bacteroidota</taxon>
        <taxon>Cytophagia</taxon>
        <taxon>Cytophagales</taxon>
        <taxon>Spirosomataceae</taxon>
        <taxon>Dyadobacter</taxon>
    </lineage>
</organism>
<proteinExistence type="predicted"/>